<dbReference type="AlphaFoldDB" id="A0A496PJX2"/>
<keyword evidence="3" id="KW-1185">Reference proteome</keyword>
<sequence>MQSLTLAQIRASFVNTSRREATQATPPQDLSTVEWDSLELFGWSDPRSPQRAYVIIPTQHAKAKDGVVGIMLRAVPAPPRQAMCALCEDITQVSDVKMFSAKMAGSAGRNGDTLGTMIHADFSCSTHARRFPSRLEGQDDPQAFIAARTDRLREHAERFALRVLGV</sequence>
<name>A0A496PJX2_9MICC</name>
<dbReference type="Pfam" id="PF16571">
    <property type="entry name" value="FBP_C"/>
    <property type="match status" value="1"/>
</dbReference>
<evidence type="ECO:0000313" key="2">
    <source>
        <dbReference type="EMBL" id="RKW70804.1"/>
    </source>
</evidence>
<dbReference type="InterPro" id="IPR032330">
    <property type="entry name" value="EF-G-binding_C"/>
</dbReference>
<evidence type="ECO:0000313" key="3">
    <source>
        <dbReference type="Proteomes" id="UP000273119"/>
    </source>
</evidence>
<comment type="caution">
    <text evidence="2">The sequence shown here is derived from an EMBL/GenBank/DDBJ whole genome shotgun (WGS) entry which is preliminary data.</text>
</comment>
<feature type="domain" description="Elongation factor G-binding protein C-terminal treble-clef zinc-finger" evidence="1">
    <location>
        <begin position="8"/>
        <end position="163"/>
    </location>
</feature>
<organism evidence="2 3">
    <name type="scientific">Galactobacter caseinivorans</name>
    <dbReference type="NCBI Taxonomy" id="2676123"/>
    <lineage>
        <taxon>Bacteria</taxon>
        <taxon>Bacillati</taxon>
        <taxon>Actinomycetota</taxon>
        <taxon>Actinomycetes</taxon>
        <taxon>Micrococcales</taxon>
        <taxon>Micrococcaceae</taxon>
        <taxon>Galactobacter</taxon>
    </lineage>
</organism>
<gene>
    <name evidence="2" type="ORF">DWQ67_06850</name>
</gene>
<protein>
    <submittedName>
        <fullName evidence="2">FBP domain-containing protein</fullName>
    </submittedName>
</protein>
<proteinExistence type="predicted"/>
<reference evidence="2 3" key="1">
    <citation type="submission" date="2018-07" db="EMBL/GenBank/DDBJ databases">
        <title>Arthrobacter sp. nov., isolated from raw cow's milk with high bacterial count.</title>
        <authorList>
            <person name="Hahne J."/>
            <person name="Isele D."/>
            <person name="Lipski A."/>
        </authorList>
    </citation>
    <scope>NUCLEOTIDE SEQUENCE [LARGE SCALE GENOMIC DNA]</scope>
    <source>
        <strain evidence="2 3">JZ R-183</strain>
    </source>
</reference>
<dbReference type="EMBL" id="QQXL01000003">
    <property type="protein sequence ID" value="RKW70804.1"/>
    <property type="molecule type" value="Genomic_DNA"/>
</dbReference>
<evidence type="ECO:0000259" key="1">
    <source>
        <dbReference type="Pfam" id="PF16571"/>
    </source>
</evidence>
<accession>A0A496PJX2</accession>
<dbReference type="Proteomes" id="UP000273119">
    <property type="component" value="Unassembled WGS sequence"/>
</dbReference>
<dbReference type="RefSeq" id="WP_121484830.1">
    <property type="nucleotide sequence ID" value="NZ_QQXL01000003.1"/>
</dbReference>